<dbReference type="RefSeq" id="WP_184944152.1">
    <property type="nucleotide sequence ID" value="NZ_JACHJV010000002.1"/>
</dbReference>
<evidence type="ECO:0000313" key="2">
    <source>
        <dbReference type="Proteomes" id="UP000540506"/>
    </source>
</evidence>
<proteinExistence type="predicted"/>
<organism evidence="1 2">
    <name type="scientific">Kitasatospora kifunensis</name>
    <name type="common">Streptomyces kifunensis</name>
    <dbReference type="NCBI Taxonomy" id="58351"/>
    <lineage>
        <taxon>Bacteria</taxon>
        <taxon>Bacillati</taxon>
        <taxon>Actinomycetota</taxon>
        <taxon>Actinomycetes</taxon>
        <taxon>Kitasatosporales</taxon>
        <taxon>Streptomycetaceae</taxon>
        <taxon>Kitasatospora</taxon>
    </lineage>
</organism>
<keyword evidence="2" id="KW-1185">Reference proteome</keyword>
<gene>
    <name evidence="1" type="ORF">FHR34_006721</name>
</gene>
<accession>A0A7W7RAA8</accession>
<reference evidence="1 2" key="1">
    <citation type="submission" date="2020-08" db="EMBL/GenBank/DDBJ databases">
        <title>Sequencing the genomes of 1000 actinobacteria strains.</title>
        <authorList>
            <person name="Klenk H.-P."/>
        </authorList>
    </citation>
    <scope>NUCLEOTIDE SEQUENCE [LARGE SCALE GENOMIC DNA]</scope>
    <source>
        <strain evidence="1 2">DSM 41654</strain>
    </source>
</reference>
<dbReference type="Proteomes" id="UP000540506">
    <property type="component" value="Unassembled WGS sequence"/>
</dbReference>
<dbReference type="AlphaFoldDB" id="A0A7W7RAA8"/>
<name>A0A7W7RAA8_KITKI</name>
<sequence length="141" mass="15148">MTMNAPDPRTPLPPATVDVVLCRGCCCGSPAKHPDVDHEAQLSQLAAAADDLAHVRLRTTDCLGPCERANVVVIRSHARQSDGRRTRPLWLGNLTTTEDTAALCDWLRQPAAEDGPASLPARLKALRIPAPGPDVPLPRPR</sequence>
<protein>
    <submittedName>
        <fullName evidence="1">Putative metal-binding protein</fullName>
    </submittedName>
</protein>
<dbReference type="EMBL" id="JACHJV010000002">
    <property type="protein sequence ID" value="MBB4927626.1"/>
    <property type="molecule type" value="Genomic_DNA"/>
</dbReference>
<evidence type="ECO:0000313" key="1">
    <source>
        <dbReference type="EMBL" id="MBB4927626.1"/>
    </source>
</evidence>
<comment type="caution">
    <text evidence="1">The sequence shown here is derived from an EMBL/GenBank/DDBJ whole genome shotgun (WGS) entry which is preliminary data.</text>
</comment>